<dbReference type="Pfam" id="PF14703">
    <property type="entry name" value="PHM7_cyt"/>
    <property type="match status" value="2"/>
</dbReference>
<feature type="compositionally biased region" description="Polar residues" evidence="7">
    <location>
        <begin position="454"/>
        <end position="463"/>
    </location>
</feature>
<feature type="compositionally biased region" description="Basic and acidic residues" evidence="7">
    <location>
        <begin position="1025"/>
        <end position="1038"/>
    </location>
</feature>
<feature type="compositionally biased region" description="Basic and acidic residues" evidence="7">
    <location>
        <begin position="413"/>
        <end position="436"/>
    </location>
</feature>
<dbReference type="InterPro" id="IPR032880">
    <property type="entry name" value="CSC1/OSCA1-like_N"/>
</dbReference>
<dbReference type="Pfam" id="PF12621">
    <property type="entry name" value="PHM7_ext"/>
    <property type="match status" value="1"/>
</dbReference>
<evidence type="ECO:0000256" key="4">
    <source>
        <dbReference type="ARBA" id="ARBA00022692"/>
    </source>
</evidence>
<keyword evidence="6 8" id="KW-0472">Membrane</keyword>
<dbReference type="InterPro" id="IPR022257">
    <property type="entry name" value="PHM7_ext"/>
</dbReference>
<feature type="domain" description="CSC1/OSCA1-like 7TM region" evidence="9">
    <location>
        <begin position="666"/>
        <end position="940"/>
    </location>
</feature>
<evidence type="ECO:0000259" key="10">
    <source>
        <dbReference type="Pfam" id="PF12621"/>
    </source>
</evidence>
<evidence type="ECO:0000259" key="9">
    <source>
        <dbReference type="Pfam" id="PF02714"/>
    </source>
</evidence>
<proteinExistence type="inferred from homology"/>
<feature type="domain" description="CSC1/OSCA1-like cytosolic" evidence="12">
    <location>
        <begin position="214"/>
        <end position="287"/>
    </location>
</feature>
<keyword evidence="14" id="KW-1185">Reference proteome</keyword>
<feature type="transmembrane region" description="Helical" evidence="8">
    <location>
        <begin position="113"/>
        <end position="131"/>
    </location>
</feature>
<feature type="domain" description="10TM putative phosphate transporter extracellular tail" evidence="10">
    <location>
        <begin position="1196"/>
        <end position="1272"/>
    </location>
</feature>
<dbReference type="InterPro" id="IPR045122">
    <property type="entry name" value="Csc1-like"/>
</dbReference>
<dbReference type="Pfam" id="PF02714">
    <property type="entry name" value="RSN1_7TM"/>
    <property type="match status" value="1"/>
</dbReference>
<comment type="similarity">
    <text evidence="2">Belongs to the CSC1 (TC 1.A.17) family.</text>
</comment>
<dbReference type="Pfam" id="PF13967">
    <property type="entry name" value="RSN1_TM"/>
    <property type="match status" value="1"/>
</dbReference>
<comment type="subcellular location">
    <subcellularLocation>
        <location evidence="1">Membrane</location>
        <topology evidence="1">Multi-pass membrane protein</topology>
    </subcellularLocation>
</comment>
<evidence type="ECO:0000256" key="7">
    <source>
        <dbReference type="SAM" id="MobiDB-lite"/>
    </source>
</evidence>
<accession>A0A8H7E9C8</accession>
<evidence type="ECO:0000256" key="6">
    <source>
        <dbReference type="ARBA" id="ARBA00023136"/>
    </source>
</evidence>
<feature type="transmembrane region" description="Helical" evidence="8">
    <location>
        <begin position="711"/>
        <end position="740"/>
    </location>
</feature>
<feature type="transmembrane region" description="Helical" evidence="8">
    <location>
        <begin position="667"/>
        <end position="691"/>
    </location>
</feature>
<evidence type="ECO:0000256" key="5">
    <source>
        <dbReference type="ARBA" id="ARBA00022989"/>
    </source>
</evidence>
<keyword evidence="4 8" id="KW-0812">Transmembrane</keyword>
<dbReference type="InterPro" id="IPR027815">
    <property type="entry name" value="CSC1/OSCA1-like_cyt"/>
</dbReference>
<keyword evidence="3" id="KW-0813">Transport</keyword>
<feature type="transmembrane region" description="Helical" evidence="8">
    <location>
        <begin position="953"/>
        <end position="973"/>
    </location>
</feature>
<evidence type="ECO:0000259" key="11">
    <source>
        <dbReference type="Pfam" id="PF13967"/>
    </source>
</evidence>
<feature type="region of interest" description="Disordered" evidence="7">
    <location>
        <begin position="1095"/>
        <end position="1152"/>
    </location>
</feature>
<evidence type="ECO:0008006" key="15">
    <source>
        <dbReference type="Google" id="ProtNLM"/>
    </source>
</evidence>
<feature type="transmembrane region" description="Helical" evidence="8">
    <location>
        <begin position="170"/>
        <end position="188"/>
    </location>
</feature>
<evidence type="ECO:0000256" key="3">
    <source>
        <dbReference type="ARBA" id="ARBA00022448"/>
    </source>
</evidence>
<feature type="transmembrane region" description="Helical" evidence="8">
    <location>
        <begin position="920"/>
        <end position="941"/>
    </location>
</feature>
<dbReference type="Proteomes" id="UP000606974">
    <property type="component" value="Unassembled WGS sequence"/>
</dbReference>
<comment type="caution">
    <text evidence="13">The sequence shown here is derived from an EMBL/GenBank/DDBJ whole genome shotgun (WGS) entry which is preliminary data.</text>
</comment>
<dbReference type="OrthoDB" id="1076608at2759"/>
<keyword evidence="5 8" id="KW-1133">Transmembrane helix</keyword>
<dbReference type="PANTHER" id="PTHR13018:SF20">
    <property type="entry name" value="SPORULATION-SPECIFIC PROTEIN 75"/>
    <property type="match status" value="1"/>
</dbReference>
<reference evidence="13" key="1">
    <citation type="submission" date="2020-02" db="EMBL/GenBank/DDBJ databases">
        <authorList>
            <person name="Palmer J.M."/>
        </authorList>
    </citation>
    <scope>NUCLEOTIDE SEQUENCE</scope>
    <source>
        <strain evidence="13">EPUS1.4</strain>
        <tissue evidence="13">Thallus</tissue>
    </source>
</reference>
<feature type="region of interest" description="Disordered" evidence="7">
    <location>
        <begin position="1014"/>
        <end position="1038"/>
    </location>
</feature>
<evidence type="ECO:0000256" key="2">
    <source>
        <dbReference type="ARBA" id="ARBA00007779"/>
    </source>
</evidence>
<name>A0A8H7E9C8_9EURO</name>
<dbReference type="GO" id="GO:0005886">
    <property type="term" value="C:plasma membrane"/>
    <property type="evidence" value="ECO:0007669"/>
    <property type="project" value="TreeGrafter"/>
</dbReference>
<feature type="transmembrane region" description="Helical" evidence="8">
    <location>
        <begin position="27"/>
        <end position="49"/>
    </location>
</feature>
<feature type="compositionally biased region" description="Low complexity" evidence="7">
    <location>
        <begin position="1121"/>
        <end position="1136"/>
    </location>
</feature>
<feature type="domain" description="CSC1/OSCA1-like N-terminal transmembrane" evidence="11">
    <location>
        <begin position="27"/>
        <end position="190"/>
    </location>
</feature>
<dbReference type="PANTHER" id="PTHR13018">
    <property type="entry name" value="PROBABLE MEMBRANE PROTEIN DUF221-RELATED"/>
    <property type="match status" value="1"/>
</dbReference>
<evidence type="ECO:0000256" key="1">
    <source>
        <dbReference type="ARBA" id="ARBA00004141"/>
    </source>
</evidence>
<dbReference type="EMBL" id="JAACFV010000008">
    <property type="protein sequence ID" value="KAF7513058.1"/>
    <property type="molecule type" value="Genomic_DNA"/>
</dbReference>
<evidence type="ECO:0000259" key="12">
    <source>
        <dbReference type="Pfam" id="PF14703"/>
    </source>
</evidence>
<evidence type="ECO:0000313" key="14">
    <source>
        <dbReference type="Proteomes" id="UP000606974"/>
    </source>
</evidence>
<feature type="compositionally biased region" description="Basic residues" evidence="7">
    <location>
        <begin position="437"/>
        <end position="447"/>
    </location>
</feature>
<feature type="domain" description="CSC1/OSCA1-like cytosolic" evidence="12">
    <location>
        <begin position="561"/>
        <end position="654"/>
    </location>
</feature>
<feature type="region of interest" description="Disordered" evidence="7">
    <location>
        <begin position="401"/>
        <end position="512"/>
    </location>
</feature>
<evidence type="ECO:0000313" key="13">
    <source>
        <dbReference type="EMBL" id="KAF7513058.1"/>
    </source>
</evidence>
<organism evidence="13 14">
    <name type="scientific">Endocarpon pusillum</name>
    <dbReference type="NCBI Taxonomy" id="364733"/>
    <lineage>
        <taxon>Eukaryota</taxon>
        <taxon>Fungi</taxon>
        <taxon>Dikarya</taxon>
        <taxon>Ascomycota</taxon>
        <taxon>Pezizomycotina</taxon>
        <taxon>Eurotiomycetes</taxon>
        <taxon>Chaetothyriomycetidae</taxon>
        <taxon>Verrucariales</taxon>
        <taxon>Verrucariaceae</taxon>
        <taxon>Endocarpon</taxon>
    </lineage>
</organism>
<dbReference type="GO" id="GO:0005227">
    <property type="term" value="F:calcium-activated cation channel activity"/>
    <property type="evidence" value="ECO:0007669"/>
    <property type="project" value="InterPro"/>
</dbReference>
<feature type="transmembrane region" description="Helical" evidence="8">
    <location>
        <begin position="809"/>
        <end position="837"/>
    </location>
</feature>
<feature type="transmembrane region" description="Helical" evidence="8">
    <location>
        <begin position="883"/>
        <end position="899"/>
    </location>
</feature>
<sequence>MSSIDTVLSGNSTNTNVDKYTGQSASAFAASLVVSIIVFAVEAGLFVLIKDRFSRIYQPRTYLVPGRERTTPTPPGWFKWISSVVHTSNSEFVEKCGLDAYFFLRYLRTLLKIFFPAAFVILPILIPLNFVHGRGASFASGNGDAAASNVTGLDTLAWGNVRPTQTSRYWAHWILALSLICYVCYVAFDELRVYIRMRQAYLTSPQHRLRASATTVLVSSIPRKWCTVEALDGLYDVFPGGIRNIWLNRNFDELSEKIERRDKLALELESAETDLIKKCFKANEKKVAAENKKAGKKLTKEEKLNIEAARDEQGAQNATGHGLSSGNPHQVQHTVQDVVGGTHDSNSESESISGHEDAHQKITLQIPVLGQGIHAVTQGIEKLGKGVLGGLKRADKDLNKTIDTTNGFLPPEQEPRSLNRDGSKQAETHLDGDHLNAHQHRHIRGRGRGRDSAGQVQSPNSLAGTGGEWENIGHSAYSDDEHRPLGQPSPITPKKPSVAGPEPPEPNPKGKRHALKSVLGLSTKDSEPVAYRPAYNEELEKDGEDATWRQYIEEKDRNTMRLPIFGWQWMFALPLIGKKVDTIYHCRKEVARLNLEIEQDQANPDRFPLLNSAFIQFNHQVAAHMACQNVSHHLPKQMAPRLVEIDPKDVVWENMSIPWWQSYIRTAAVISLVAAMIFLWAIPVAFTSALSQLATLARTLTFLKFLLKLPAWFISALQGVLPAVFLALLMFLLPMILRFLSKVQGTQSGMLVELSVQKYYFFFLFVQLFLVVSVAAAVSTILDLFTGKDSVTNVPKILATNVPRASNYFFSYMLLQALSVSAGALVQIGGLISWFILAPLFDTTARSKFKRQTQLSEIKWGTFFPVYTNLACIGLIYSVISPLILLFNIITFSLFWFVYRYNTLYVTRFTRDTGGLLYPIAINYTFVGVYVMEVVLIGMFFLVRDDQDNVACYGQGVGMVVILILTGIYQILLNEAFSPLFRYLPITLEDDAVRRDEEFARSVRQKHGIIEDEVDGEDLEDELESREQASREEDREVEEYELKQLEARKHPKSQKEHEPYQYQNPEVTMDLERNSKTWQLLTATGRKANTAVHKLPVPIPGQRSSWADRSRNRRSSVFNKSISPAAAQSPRSASSSTHPQKHDTNHQGVRHKLPARNAFDVVNNFNPLLGNEKDMEAQKAARNQLSEALFAGIHDELEDLTPEQRDVLVQRAFQHTALRARRPVVWLPRDDLGVSDDEVRRMAGFSQNIWVSNIRQGLDSKGRCVYSGAPPDFSEVDLIRL</sequence>
<protein>
    <recommendedName>
        <fullName evidence="15">CSC1/OSCA1-like 7TM region domain-containing protein</fullName>
    </recommendedName>
</protein>
<feature type="transmembrane region" description="Helical" evidence="8">
    <location>
        <begin position="760"/>
        <end position="782"/>
    </location>
</feature>
<dbReference type="InterPro" id="IPR003864">
    <property type="entry name" value="CSC1/OSCA1-like_7TM"/>
</dbReference>
<gene>
    <name evidence="13" type="ORF">GJ744_011324</name>
</gene>
<evidence type="ECO:0000256" key="8">
    <source>
        <dbReference type="SAM" id="Phobius"/>
    </source>
</evidence>
<feature type="compositionally biased region" description="Acidic residues" evidence="7">
    <location>
        <begin position="1014"/>
        <end position="1024"/>
    </location>
</feature>